<dbReference type="Proteomes" id="UP000664940">
    <property type="component" value="Unassembled WGS sequence"/>
</dbReference>
<gene>
    <name evidence="1" type="ORF">HJG60_011186</name>
</gene>
<sequence>MEPQMISRAGQTVFARLMGSQIWYQPAGSVAVWEDSSEKGQWPLSAFLSRRKLFPSSGLDARHFSSSLCATAAFQAATLVLELGVRLSNSGSGLFMRNCLGLQKFLPLTQSPLVFTARSYGDLSSCHWNPGLGDLVWGWDSSLLRYSS</sequence>
<proteinExistence type="predicted"/>
<name>A0A834A3L4_9CHIR</name>
<accession>A0A834A3L4</accession>
<comment type="caution">
    <text evidence="1">The sequence shown here is derived from an EMBL/GenBank/DDBJ whole genome shotgun (WGS) entry which is preliminary data.</text>
</comment>
<dbReference type="EMBL" id="JABVXQ010000006">
    <property type="protein sequence ID" value="KAF6104168.1"/>
    <property type="molecule type" value="Genomic_DNA"/>
</dbReference>
<organism evidence="1 2">
    <name type="scientific">Phyllostomus discolor</name>
    <name type="common">pale spear-nosed bat</name>
    <dbReference type="NCBI Taxonomy" id="89673"/>
    <lineage>
        <taxon>Eukaryota</taxon>
        <taxon>Metazoa</taxon>
        <taxon>Chordata</taxon>
        <taxon>Craniata</taxon>
        <taxon>Vertebrata</taxon>
        <taxon>Euteleostomi</taxon>
        <taxon>Mammalia</taxon>
        <taxon>Eutheria</taxon>
        <taxon>Laurasiatheria</taxon>
        <taxon>Chiroptera</taxon>
        <taxon>Yangochiroptera</taxon>
        <taxon>Phyllostomidae</taxon>
        <taxon>Phyllostominae</taxon>
        <taxon>Phyllostomus</taxon>
    </lineage>
</organism>
<evidence type="ECO:0000313" key="1">
    <source>
        <dbReference type="EMBL" id="KAF6104168.1"/>
    </source>
</evidence>
<dbReference type="AlphaFoldDB" id="A0A834A3L4"/>
<reference evidence="1 2" key="1">
    <citation type="journal article" date="2020" name="Nature">
        <title>Six reference-quality genomes reveal evolution of bat adaptations.</title>
        <authorList>
            <person name="Jebb D."/>
            <person name="Huang Z."/>
            <person name="Pippel M."/>
            <person name="Hughes G.M."/>
            <person name="Lavrichenko K."/>
            <person name="Devanna P."/>
            <person name="Winkler S."/>
            <person name="Jermiin L.S."/>
            <person name="Skirmuntt E.C."/>
            <person name="Katzourakis A."/>
            <person name="Burkitt-Gray L."/>
            <person name="Ray D.A."/>
            <person name="Sullivan K.A.M."/>
            <person name="Roscito J.G."/>
            <person name="Kirilenko B.M."/>
            <person name="Davalos L.M."/>
            <person name="Corthals A.P."/>
            <person name="Power M.L."/>
            <person name="Jones G."/>
            <person name="Ransome R.D."/>
            <person name="Dechmann D.K.N."/>
            <person name="Locatelli A.G."/>
            <person name="Puechmaille S.J."/>
            <person name="Fedrigo O."/>
            <person name="Jarvis E.D."/>
            <person name="Hiller M."/>
            <person name="Vernes S.C."/>
            <person name="Myers E.W."/>
            <person name="Teeling E.C."/>
        </authorList>
    </citation>
    <scope>NUCLEOTIDE SEQUENCE [LARGE SCALE GENOMIC DNA]</scope>
    <source>
        <strain evidence="1">Bat1K_MPI-CBG_1</strain>
    </source>
</reference>
<evidence type="ECO:0000313" key="2">
    <source>
        <dbReference type="Proteomes" id="UP000664940"/>
    </source>
</evidence>
<protein>
    <submittedName>
        <fullName evidence="1">Uncharacterized protein</fullName>
    </submittedName>
</protein>